<evidence type="ECO:0000256" key="1">
    <source>
        <dbReference type="SAM" id="Phobius"/>
    </source>
</evidence>
<evidence type="ECO:0000313" key="3">
    <source>
        <dbReference type="Proteomes" id="UP000029108"/>
    </source>
</evidence>
<accession>A0A086ZN83</accession>
<dbReference type="NCBIfam" id="TIGR03816">
    <property type="entry name" value="tadE_like_DECH"/>
    <property type="match status" value="1"/>
</dbReference>
<proteinExistence type="predicted"/>
<reference evidence="2 3" key="1">
    <citation type="submission" date="2014-03" db="EMBL/GenBank/DDBJ databases">
        <title>Genomics of Bifidobacteria.</title>
        <authorList>
            <person name="Ventura M."/>
            <person name="Milani C."/>
            <person name="Lugli G.A."/>
        </authorList>
    </citation>
    <scope>NUCLEOTIDE SEQUENCE [LARGE SCALE GENOMIC DNA]</scope>
    <source>
        <strain evidence="2 3">DSM 23969</strain>
    </source>
</reference>
<organism evidence="2 3">
    <name type="scientific">Bifidobacterium biavatii DSM 23969</name>
    <dbReference type="NCBI Taxonomy" id="1437608"/>
    <lineage>
        <taxon>Bacteria</taxon>
        <taxon>Bacillati</taxon>
        <taxon>Actinomycetota</taxon>
        <taxon>Actinomycetes</taxon>
        <taxon>Bifidobacteriales</taxon>
        <taxon>Bifidobacteriaceae</taxon>
        <taxon>Bifidobacterium</taxon>
    </lineage>
</organism>
<gene>
    <name evidence="2" type="ORF">BBIA_0116</name>
</gene>
<comment type="caution">
    <text evidence="2">The sequence shown here is derived from an EMBL/GenBank/DDBJ whole genome shotgun (WGS) entry which is preliminary data.</text>
</comment>
<dbReference type="EMBL" id="JGYN01000030">
    <property type="protein sequence ID" value="KFI47983.1"/>
    <property type="molecule type" value="Genomic_DNA"/>
</dbReference>
<name>A0A086ZN83_9BIFI</name>
<dbReference type="eggNOG" id="ENOG5033B4F">
    <property type="taxonomic scope" value="Bacteria"/>
</dbReference>
<feature type="transmembrane region" description="Helical" evidence="1">
    <location>
        <begin position="79"/>
        <end position="103"/>
    </location>
</feature>
<evidence type="ECO:0000313" key="2">
    <source>
        <dbReference type="EMBL" id="KFI47983.1"/>
    </source>
</evidence>
<dbReference type="AlphaFoldDB" id="A0A086ZN83"/>
<protein>
    <recommendedName>
        <fullName evidence="4">Pilus assembly protein TadE</fullName>
    </recommendedName>
</protein>
<keyword evidence="3" id="KW-1185">Reference proteome</keyword>
<keyword evidence="1" id="KW-0472">Membrane</keyword>
<keyword evidence="1" id="KW-1133">Transmembrane helix</keyword>
<dbReference type="Proteomes" id="UP000029108">
    <property type="component" value="Unassembled WGS sequence"/>
</dbReference>
<dbReference type="STRING" id="1437608.GCA_000771645_01459"/>
<sequence length="197" mass="20094">MTLMLVPLCGGCSSLLYAPGGVLMAKRFHAVSSGRDATPCRTPHDRTMSRDRLRRRLCGRPGGCLCHWLRGADVGSGTVAGVMLILLVAVMLSVVAAAGNLLVCQARARSAADLAALSAAVALRDGADDSCGVASVVVSSFAREFAGSGLGSDGVASRLDACAIDGEDVQVTVAVATQVPFAPHVERSSRAGPVACE</sequence>
<keyword evidence="1" id="KW-0812">Transmembrane</keyword>
<dbReference type="InterPro" id="IPR021202">
    <property type="entry name" value="Rv3654c-like"/>
</dbReference>
<evidence type="ECO:0008006" key="4">
    <source>
        <dbReference type="Google" id="ProtNLM"/>
    </source>
</evidence>